<evidence type="ECO:0000256" key="3">
    <source>
        <dbReference type="ARBA" id="ARBA00022679"/>
    </source>
</evidence>
<keyword evidence="3 6" id="KW-0808">Transferase</keyword>
<dbReference type="GO" id="GO:0004020">
    <property type="term" value="F:adenylylsulfate kinase activity"/>
    <property type="evidence" value="ECO:0007669"/>
    <property type="project" value="UniProtKB-EC"/>
</dbReference>
<dbReference type="PANTHER" id="PTHR42700">
    <property type="entry name" value="SULFATE ADENYLYLTRANSFERASE"/>
    <property type="match status" value="1"/>
</dbReference>
<dbReference type="HAMAP" id="MF_00065">
    <property type="entry name" value="Adenylyl_sulf_kinase"/>
    <property type="match status" value="1"/>
</dbReference>
<comment type="caution">
    <text evidence="6">Lacks conserved residue(s) required for the propagation of feature annotation.</text>
</comment>
<reference evidence="9" key="1">
    <citation type="journal article" date="2019" name="Int. J. Syst. Evol. Microbiol.">
        <title>The Global Catalogue of Microorganisms (GCM) 10K type strain sequencing project: providing services to taxonomists for standard genome sequencing and annotation.</title>
        <authorList>
            <consortium name="The Broad Institute Genomics Platform"/>
            <consortium name="The Broad Institute Genome Sequencing Center for Infectious Disease"/>
            <person name="Wu L."/>
            <person name="Ma J."/>
        </authorList>
    </citation>
    <scope>NUCLEOTIDE SEQUENCE [LARGE SCALE GENOMIC DNA]</scope>
    <source>
        <strain evidence="9">JCM 1490</strain>
    </source>
</reference>
<evidence type="ECO:0000313" key="8">
    <source>
        <dbReference type="EMBL" id="MFC7404641.1"/>
    </source>
</evidence>
<keyword evidence="9" id="KW-1185">Reference proteome</keyword>
<dbReference type="EC" id="2.7.1.25" evidence="2 6"/>
<keyword evidence="5 6" id="KW-0067">ATP-binding</keyword>
<proteinExistence type="inferred from homology"/>
<evidence type="ECO:0000256" key="6">
    <source>
        <dbReference type="HAMAP-Rule" id="MF_00065"/>
    </source>
</evidence>
<comment type="pathway">
    <text evidence="6">Sulfur metabolism; hydrogen sulfide biosynthesis; sulfite from sulfate: step 2/3.</text>
</comment>
<dbReference type="RefSeq" id="WP_382392230.1">
    <property type="nucleotide sequence ID" value="NZ_JBHTCQ010000001.1"/>
</dbReference>
<dbReference type="NCBIfam" id="TIGR00455">
    <property type="entry name" value="apsK"/>
    <property type="match status" value="1"/>
</dbReference>
<evidence type="ECO:0000313" key="9">
    <source>
        <dbReference type="Proteomes" id="UP001596455"/>
    </source>
</evidence>
<name>A0ABW2Q676_9MICO</name>
<evidence type="ECO:0000259" key="7">
    <source>
        <dbReference type="Pfam" id="PF01583"/>
    </source>
</evidence>
<comment type="catalytic activity">
    <reaction evidence="1 6">
        <text>adenosine 5'-phosphosulfate + ATP = 3'-phosphoadenylyl sulfate + ADP + H(+)</text>
        <dbReference type="Rhea" id="RHEA:24152"/>
        <dbReference type="ChEBI" id="CHEBI:15378"/>
        <dbReference type="ChEBI" id="CHEBI:30616"/>
        <dbReference type="ChEBI" id="CHEBI:58243"/>
        <dbReference type="ChEBI" id="CHEBI:58339"/>
        <dbReference type="ChEBI" id="CHEBI:456216"/>
        <dbReference type="EC" id="2.7.1.25"/>
    </reaction>
</comment>
<gene>
    <name evidence="6 8" type="primary">cysC</name>
    <name evidence="8" type="ORF">ACFQQL_05930</name>
</gene>
<keyword evidence="6 8" id="KW-0418">Kinase</keyword>
<evidence type="ECO:0000256" key="2">
    <source>
        <dbReference type="ARBA" id="ARBA00012121"/>
    </source>
</evidence>
<dbReference type="InterPro" id="IPR050512">
    <property type="entry name" value="Sulf_AdTrans/APS_kinase"/>
</dbReference>
<dbReference type="Proteomes" id="UP001596455">
    <property type="component" value="Unassembled WGS sequence"/>
</dbReference>
<comment type="similarity">
    <text evidence="6">Belongs to the APS kinase family.</text>
</comment>
<dbReference type="CDD" id="cd02027">
    <property type="entry name" value="APSK"/>
    <property type="match status" value="1"/>
</dbReference>
<dbReference type="Pfam" id="PF01583">
    <property type="entry name" value="APS_kinase"/>
    <property type="match status" value="1"/>
</dbReference>
<protein>
    <recommendedName>
        <fullName evidence="2 6">Adenylyl-sulfate kinase</fullName>
        <ecNumber evidence="2 6">2.7.1.25</ecNumber>
    </recommendedName>
    <alternativeName>
        <fullName evidence="6">APS kinase</fullName>
    </alternativeName>
    <alternativeName>
        <fullName evidence="6">ATP adenosine-5'-phosphosulfate 3'-phosphotransferase</fullName>
    </alternativeName>
    <alternativeName>
        <fullName evidence="6">Adenosine-5'-phosphosulfate kinase</fullName>
    </alternativeName>
</protein>
<comment type="caution">
    <text evidence="8">The sequence shown here is derived from an EMBL/GenBank/DDBJ whole genome shotgun (WGS) entry which is preliminary data.</text>
</comment>
<comment type="function">
    <text evidence="6">Catalyzes the synthesis of activated sulfate.</text>
</comment>
<dbReference type="InterPro" id="IPR002891">
    <property type="entry name" value="APS"/>
</dbReference>
<dbReference type="Gene3D" id="3.40.50.300">
    <property type="entry name" value="P-loop containing nucleotide triphosphate hydrolases"/>
    <property type="match status" value="1"/>
</dbReference>
<organism evidence="8 9">
    <name type="scientific">Georgenia alba</name>
    <dbReference type="NCBI Taxonomy" id="2233858"/>
    <lineage>
        <taxon>Bacteria</taxon>
        <taxon>Bacillati</taxon>
        <taxon>Actinomycetota</taxon>
        <taxon>Actinomycetes</taxon>
        <taxon>Micrococcales</taxon>
        <taxon>Bogoriellaceae</taxon>
        <taxon>Georgenia</taxon>
    </lineage>
</organism>
<dbReference type="EMBL" id="JBHTCQ010000001">
    <property type="protein sequence ID" value="MFC7404641.1"/>
    <property type="molecule type" value="Genomic_DNA"/>
</dbReference>
<feature type="binding site" evidence="6">
    <location>
        <begin position="246"/>
        <end position="253"/>
    </location>
    <ligand>
        <name>ATP</name>
        <dbReference type="ChEBI" id="CHEBI:30616"/>
    </ligand>
</feature>
<dbReference type="PANTHER" id="PTHR42700:SF1">
    <property type="entry name" value="SULFATE ADENYLYLTRANSFERASE"/>
    <property type="match status" value="1"/>
</dbReference>
<dbReference type="InterPro" id="IPR027417">
    <property type="entry name" value="P-loop_NTPase"/>
</dbReference>
<accession>A0ABW2Q676</accession>
<evidence type="ECO:0000256" key="4">
    <source>
        <dbReference type="ARBA" id="ARBA00022741"/>
    </source>
</evidence>
<sequence length="426" mass="44681">MPDLEQAVPQFTPTLRELDDLELMRLGALGSSPRFEPPGSGGVTLVVPPGATIEHPGRIDLLDLEGARVGTVDVEATYPAESGVGVVGDVVDVTAPDMRPFRDLYVPAIEAPEHVERPAVVVPVSGALSDADISAIDAESRGGPVLLLALVGTGTPRGLSAAGLIRATLAAAELLDDATVVAVPLARHDGADLDAALLDRVLEAYAPGASVVRPQEAGPRPAGVAAVVERENPRGVERGAVVFFTGLSGSGKSTLATALLNLVAETGERRTTSLDGDVVRHNLSKGLTFSAEDRETNIRRIGWVAAEIARHGGMVVCSPIAPFDATRREVRRMVEDANATFVLVHVATPLEECERRDRKGLYAKARAGQIPNFTGISSPYEVPQDAEVVVDTTGKDVATALAPVLDALRERDVLTDLARGAGNRRG</sequence>
<dbReference type="SUPFAM" id="SSF52540">
    <property type="entry name" value="P-loop containing nucleoside triphosphate hydrolases"/>
    <property type="match status" value="1"/>
</dbReference>
<evidence type="ECO:0000256" key="1">
    <source>
        <dbReference type="ARBA" id="ARBA00001823"/>
    </source>
</evidence>
<dbReference type="NCBIfam" id="NF003013">
    <property type="entry name" value="PRK03846.1"/>
    <property type="match status" value="1"/>
</dbReference>
<dbReference type="InterPro" id="IPR059117">
    <property type="entry name" value="APS_kinase_dom"/>
</dbReference>
<feature type="domain" description="APS kinase" evidence="7">
    <location>
        <begin position="238"/>
        <end position="391"/>
    </location>
</feature>
<keyword evidence="6" id="KW-0597">Phosphoprotein</keyword>
<evidence type="ECO:0000256" key="5">
    <source>
        <dbReference type="ARBA" id="ARBA00022840"/>
    </source>
</evidence>
<keyword evidence="4 6" id="KW-0547">Nucleotide-binding</keyword>